<evidence type="ECO:0000313" key="3">
    <source>
        <dbReference type="Proteomes" id="UP001569414"/>
    </source>
</evidence>
<dbReference type="Proteomes" id="UP001569414">
    <property type="component" value="Unassembled WGS sequence"/>
</dbReference>
<keyword evidence="1" id="KW-0472">Membrane</keyword>
<dbReference type="RefSeq" id="WP_371844874.1">
    <property type="nucleotide sequence ID" value="NZ_JBGMEL010000027.1"/>
</dbReference>
<keyword evidence="1" id="KW-0812">Transmembrane</keyword>
<feature type="transmembrane region" description="Helical" evidence="1">
    <location>
        <begin position="20"/>
        <end position="43"/>
    </location>
</feature>
<reference evidence="2 3" key="1">
    <citation type="submission" date="2024-08" db="EMBL/GenBank/DDBJ databases">
        <authorList>
            <person name="Ishaq N."/>
        </authorList>
    </citation>
    <scope>NUCLEOTIDE SEQUENCE [LARGE SCALE GENOMIC DNA]</scope>
    <source>
        <strain evidence="2 3">JCM 30400</strain>
    </source>
</reference>
<dbReference type="EMBL" id="JBGMEL010000027">
    <property type="protein sequence ID" value="MFA0792487.1"/>
    <property type="molecule type" value="Genomic_DNA"/>
</dbReference>
<comment type="caution">
    <text evidence="2">The sequence shown here is derived from an EMBL/GenBank/DDBJ whole genome shotgun (WGS) entry which is preliminary data.</text>
</comment>
<keyword evidence="3" id="KW-1185">Reference proteome</keyword>
<organism evidence="2 3">
    <name type="scientific">Microbulbifer echini</name>
    <dbReference type="NCBI Taxonomy" id="1529067"/>
    <lineage>
        <taxon>Bacteria</taxon>
        <taxon>Pseudomonadati</taxon>
        <taxon>Pseudomonadota</taxon>
        <taxon>Gammaproteobacteria</taxon>
        <taxon>Cellvibrionales</taxon>
        <taxon>Microbulbiferaceae</taxon>
        <taxon>Microbulbifer</taxon>
    </lineage>
</organism>
<evidence type="ECO:0000256" key="1">
    <source>
        <dbReference type="SAM" id="Phobius"/>
    </source>
</evidence>
<name>A0ABV4NSV7_9GAMM</name>
<gene>
    <name evidence="2" type="ORF">ACCI51_18265</name>
</gene>
<evidence type="ECO:0000313" key="2">
    <source>
        <dbReference type="EMBL" id="MFA0792487.1"/>
    </source>
</evidence>
<protein>
    <submittedName>
        <fullName evidence="2">Uncharacterized protein</fullName>
    </submittedName>
</protein>
<proteinExistence type="predicted"/>
<accession>A0ABV4NSV7</accession>
<sequence length="114" mass="13055">MDVQKSVLSQQFQQVIPTHFMVRATWVILNNFFLFTSLLSSFFKWWQSSERMWNFYWHSNSHFALVAQVANVEHVAVVITIKLGEFCNGQSKTCAAIPLARVWQLAAVSSASTL</sequence>
<keyword evidence="1" id="KW-1133">Transmembrane helix</keyword>